<dbReference type="InterPro" id="IPR011989">
    <property type="entry name" value="ARM-like"/>
</dbReference>
<dbReference type="SUPFAM" id="SSF48371">
    <property type="entry name" value="ARM repeat"/>
    <property type="match status" value="1"/>
</dbReference>
<dbReference type="InterPro" id="IPR016024">
    <property type="entry name" value="ARM-type_fold"/>
</dbReference>
<evidence type="ECO:0000313" key="2">
    <source>
        <dbReference type="Proteomes" id="UP000887540"/>
    </source>
</evidence>
<dbReference type="Proteomes" id="UP000887540">
    <property type="component" value="Unplaced"/>
</dbReference>
<organism evidence="2 3">
    <name type="scientific">Acrobeloides nanus</name>
    <dbReference type="NCBI Taxonomy" id="290746"/>
    <lineage>
        <taxon>Eukaryota</taxon>
        <taxon>Metazoa</taxon>
        <taxon>Ecdysozoa</taxon>
        <taxon>Nematoda</taxon>
        <taxon>Chromadorea</taxon>
        <taxon>Rhabditida</taxon>
        <taxon>Tylenchina</taxon>
        <taxon>Cephalobomorpha</taxon>
        <taxon>Cephaloboidea</taxon>
        <taxon>Cephalobidae</taxon>
        <taxon>Acrobeloides</taxon>
    </lineage>
</organism>
<dbReference type="Gene3D" id="1.25.10.10">
    <property type="entry name" value="Leucine-rich Repeat Variant"/>
    <property type="match status" value="1"/>
</dbReference>
<feature type="region of interest" description="Disordered" evidence="1">
    <location>
        <begin position="300"/>
        <end position="340"/>
    </location>
</feature>
<name>A0A914EQ20_9BILA</name>
<accession>A0A914EQ20</accession>
<evidence type="ECO:0000256" key="1">
    <source>
        <dbReference type="SAM" id="MobiDB-lite"/>
    </source>
</evidence>
<reference evidence="3" key="1">
    <citation type="submission" date="2022-11" db="UniProtKB">
        <authorList>
            <consortium name="WormBaseParasite"/>
        </authorList>
    </citation>
    <scope>IDENTIFICATION</scope>
</reference>
<dbReference type="AlphaFoldDB" id="A0A914EQ20"/>
<protein>
    <submittedName>
        <fullName evidence="3">Uncharacterized protein</fullName>
    </submittedName>
</protein>
<evidence type="ECO:0000313" key="3">
    <source>
        <dbReference type="WBParaSite" id="ACRNAN_scaffold965.g23927.t1"/>
    </source>
</evidence>
<keyword evidence="2" id="KW-1185">Reference proteome</keyword>
<proteinExistence type="predicted"/>
<dbReference type="WBParaSite" id="ACRNAN_scaffold965.g23927.t1">
    <property type="protein sequence ID" value="ACRNAN_scaffold965.g23927.t1"/>
    <property type="gene ID" value="ACRNAN_scaffold965.g23927"/>
</dbReference>
<sequence length="781" mass="87686">MNVTFSEPPTNGGGVLPHARSRHYIEQLKKFIQLAENPNSTATTTGVGLSDIGFLLLRLKDQLLTVDPRSNTFASDFASKQHNGLILLIKVVIVLQGIVNSVNNKSRFSSLLNRKNSATNVRRKASVSEADCMECVKLVLEKSPHAWGTLLENSYNLEVIINSINSPQLDSKCYALEIILALLEQPRGFDYLFRTLTHITAKSGDYLRLALIVGQLKHGLHTSKLHIQILVARLMNKLLMRAPTPNHRLLAQAEATLAQYSSEHVEKLLMTVHGPLGGIDTLMDELSLWKDLYNPNYLPPLNNSTRSADSVNPRYNGGGPLYDPSPDASQSSRTRKVRTTFKTPPVAQTSLMKNVERQRMRRQGELNGVEGKHPYYTNDRSLTMTKSLDPNEAANYLSHMRIPRSTEIHDYRTLENGRMRRVKSESAVGFDEFENDDRYNSTNRGLKRFGDSNEDYGDYNAQRPFNTKLSRSIHDLSHVPPSPIPMEPRSVEAPPNFYTTNGTNGAVARTESGRLSPNYSLRDTTMNRMAKRTMSPVYQTTTSPIPPVIPPYDGPPQGHPGFSYLFPTQPIVDRVISRSRTPDSYTNNHSPGFNNTHNHSPAYNINQYNHNHDYPYQTQYDDFPSNGYKVSPMPMSPIKTNNHGRASPTMATKYSNDANHVVYIPINMVEGNNGVPPTRSTSLNNQQQQRFEKTDQRSNSLYDRYDRRKQTLEDLSNMNQNGVSYNTNGNGHINGNGHTNNNLGADVQDALSQFDYLNDYDAASVRSGPTSRNGPTAIYHF</sequence>
<feature type="compositionally biased region" description="Polar residues" evidence="1">
    <location>
        <begin position="678"/>
        <end position="689"/>
    </location>
</feature>
<feature type="region of interest" description="Disordered" evidence="1">
    <location>
        <begin position="672"/>
        <end position="701"/>
    </location>
</feature>